<protein>
    <submittedName>
        <fullName evidence="4">DUF5038 domain-containing protein</fullName>
    </submittedName>
</protein>
<evidence type="ECO:0000313" key="3">
    <source>
        <dbReference type="EMBL" id="RGO51626.1"/>
    </source>
</evidence>
<dbReference type="EMBL" id="QRNS01000001">
    <property type="protein sequence ID" value="RHK66087.1"/>
    <property type="molecule type" value="Genomic_DNA"/>
</dbReference>
<evidence type="ECO:0000313" key="13">
    <source>
        <dbReference type="Proteomes" id="UP000285652"/>
    </source>
</evidence>
<evidence type="ECO:0000313" key="6">
    <source>
        <dbReference type="EMBL" id="RHL89209.1"/>
    </source>
</evidence>
<dbReference type="Proteomes" id="UP000283325">
    <property type="component" value="Unassembled WGS sequence"/>
</dbReference>
<dbReference type="Proteomes" id="UP000285652">
    <property type="component" value="Unassembled WGS sequence"/>
</dbReference>
<dbReference type="Proteomes" id="UP000284152">
    <property type="component" value="Unassembled WGS sequence"/>
</dbReference>
<dbReference type="InterPro" id="IPR032219">
    <property type="entry name" value="DUF5038"/>
</dbReference>
<dbReference type="EMBL" id="QSQQ01000020">
    <property type="protein sequence ID" value="RGK45281.1"/>
    <property type="molecule type" value="Genomic_DNA"/>
</dbReference>
<evidence type="ECO:0000313" key="4">
    <source>
        <dbReference type="EMBL" id="RGT08672.1"/>
    </source>
</evidence>
<dbReference type="EMBL" id="QRQQ01000005">
    <property type="protein sequence ID" value="RHN16327.1"/>
    <property type="molecule type" value="Genomic_DNA"/>
</dbReference>
<feature type="region of interest" description="Disordered" evidence="1">
    <location>
        <begin position="168"/>
        <end position="223"/>
    </location>
</feature>
<feature type="region of interest" description="Disordered" evidence="1">
    <location>
        <begin position="50"/>
        <end position="73"/>
    </location>
</feature>
<dbReference type="Proteomes" id="UP000261055">
    <property type="component" value="Unassembled WGS sequence"/>
</dbReference>
<evidence type="ECO:0000313" key="10">
    <source>
        <dbReference type="Proteomes" id="UP000283325"/>
    </source>
</evidence>
<accession>A0A3E4LCA4</accession>
<gene>
    <name evidence="5" type="ORF">DW054_00470</name>
    <name evidence="4" type="ORF">DWX53_08765</name>
    <name evidence="7" type="ORF">DWZ24_07590</name>
    <name evidence="6" type="ORF">DWZ98_04810</name>
    <name evidence="3" type="ORF">DXB12_06955</name>
    <name evidence="2" type="ORF">DXD10_13690</name>
</gene>
<name>A0A3E4LCA4_9FIRM</name>
<dbReference type="AlphaFoldDB" id="A0A3E4LCA4"/>
<organism evidence="4 11">
    <name type="scientific">Dorea formicigenerans</name>
    <dbReference type="NCBI Taxonomy" id="39486"/>
    <lineage>
        <taxon>Bacteria</taxon>
        <taxon>Bacillati</taxon>
        <taxon>Bacillota</taxon>
        <taxon>Clostridia</taxon>
        <taxon>Lachnospirales</taxon>
        <taxon>Lachnospiraceae</taxon>
        <taxon>Dorea</taxon>
    </lineage>
</organism>
<evidence type="ECO:0000313" key="11">
    <source>
        <dbReference type="Proteomes" id="UP000283630"/>
    </source>
</evidence>
<dbReference type="EMBL" id="QRWH01000007">
    <property type="protein sequence ID" value="RGT08672.1"/>
    <property type="molecule type" value="Genomic_DNA"/>
</dbReference>
<feature type="compositionally biased region" description="Basic and acidic residues" evidence="1">
    <location>
        <begin position="50"/>
        <end position="64"/>
    </location>
</feature>
<sequence>MLRQMPTGSSTKNKGAIMNRTKVILSIFLMLFLLLAGLVLPSFWKSQKKEASGNKGREPAKETTETNSDTPMPEYLDFDALKAFFSDSQIASLKGQFPVYLKEYVKKEQTSITFLPEKTSYPTETTVCLMFSLSDQDTLPVTYHTPTGVFLFGEDGVQVSADTTVYEKQTDDSLPSLTSQDIEHLQEGGYPDTSDSPEAPDTESGSASVPSEDAKDTKKEVQP</sequence>
<evidence type="ECO:0000313" key="5">
    <source>
        <dbReference type="EMBL" id="RHK66087.1"/>
    </source>
</evidence>
<reference evidence="8 9" key="1">
    <citation type="submission" date="2018-08" db="EMBL/GenBank/DDBJ databases">
        <title>A genome reference for cultivated species of the human gut microbiota.</title>
        <authorList>
            <person name="Zou Y."/>
            <person name="Xue W."/>
            <person name="Luo G."/>
        </authorList>
    </citation>
    <scope>NUCLEOTIDE SEQUENCE [LARGE SCALE GENOMIC DNA]</scope>
    <source>
        <strain evidence="4 11">AF19-4AC</strain>
        <strain evidence="7 13">AF31-13BH</strain>
        <strain evidence="6 10">AF36-1BH</strain>
        <strain evidence="5 12">AF42-21</strain>
        <strain evidence="3 8">OM02-12</strain>
        <strain evidence="2 9">TF11-11</strain>
    </source>
</reference>
<feature type="compositionally biased region" description="Polar residues" evidence="1">
    <location>
        <begin position="168"/>
        <end position="180"/>
    </location>
</feature>
<proteinExistence type="predicted"/>
<dbReference type="Proteomes" id="UP000283630">
    <property type="component" value="Unassembled WGS sequence"/>
</dbReference>
<dbReference type="Proteomes" id="UP000261208">
    <property type="component" value="Unassembled WGS sequence"/>
</dbReference>
<evidence type="ECO:0000313" key="2">
    <source>
        <dbReference type="EMBL" id="RGK45281.1"/>
    </source>
</evidence>
<evidence type="ECO:0000313" key="7">
    <source>
        <dbReference type="EMBL" id="RHN16327.1"/>
    </source>
</evidence>
<evidence type="ECO:0000256" key="1">
    <source>
        <dbReference type="SAM" id="MobiDB-lite"/>
    </source>
</evidence>
<dbReference type="EMBL" id="QSVQ01000006">
    <property type="protein sequence ID" value="RGO51626.1"/>
    <property type="molecule type" value="Genomic_DNA"/>
</dbReference>
<comment type="caution">
    <text evidence="4">The sequence shown here is derived from an EMBL/GenBank/DDBJ whole genome shotgun (WGS) entry which is preliminary data.</text>
</comment>
<dbReference type="Pfam" id="PF16441">
    <property type="entry name" value="DUF5038"/>
    <property type="match status" value="1"/>
</dbReference>
<evidence type="ECO:0000313" key="9">
    <source>
        <dbReference type="Proteomes" id="UP000261208"/>
    </source>
</evidence>
<evidence type="ECO:0000313" key="12">
    <source>
        <dbReference type="Proteomes" id="UP000284152"/>
    </source>
</evidence>
<keyword evidence="8" id="KW-1185">Reference proteome</keyword>
<feature type="compositionally biased region" description="Basic and acidic residues" evidence="1">
    <location>
        <begin position="212"/>
        <end position="223"/>
    </location>
</feature>
<dbReference type="EMBL" id="QRPD01000003">
    <property type="protein sequence ID" value="RHL89209.1"/>
    <property type="molecule type" value="Genomic_DNA"/>
</dbReference>
<evidence type="ECO:0000313" key="8">
    <source>
        <dbReference type="Proteomes" id="UP000261055"/>
    </source>
</evidence>